<dbReference type="Gene3D" id="1.20.1640.10">
    <property type="entry name" value="Multidrug efflux transporter AcrB transmembrane domain"/>
    <property type="match status" value="1"/>
</dbReference>
<keyword evidence="4 6" id="KW-0472">Membrane</keyword>
<protein>
    <submittedName>
        <fullName evidence="8">MMPL family transporter</fullName>
    </submittedName>
</protein>
<dbReference type="Pfam" id="PF03176">
    <property type="entry name" value="MMPL"/>
    <property type="match status" value="1"/>
</dbReference>
<name>A0A921B3A7_9LACO</name>
<keyword evidence="3 6" id="KW-1133">Transmembrane helix</keyword>
<keyword evidence="2 6" id="KW-0812">Transmembrane</keyword>
<comment type="subcellular location">
    <subcellularLocation>
        <location evidence="1">Membrane</location>
        <topology evidence="1">Multi-pass membrane protein</topology>
    </subcellularLocation>
</comment>
<dbReference type="GO" id="GO:0016020">
    <property type="term" value="C:membrane"/>
    <property type="evidence" value="ECO:0007669"/>
    <property type="project" value="UniProtKB-SubCell"/>
</dbReference>
<dbReference type="InterPro" id="IPR004869">
    <property type="entry name" value="MMPL_dom"/>
</dbReference>
<evidence type="ECO:0000256" key="5">
    <source>
        <dbReference type="SAM" id="MobiDB-lite"/>
    </source>
</evidence>
<reference evidence="8" key="2">
    <citation type="submission" date="2021-09" db="EMBL/GenBank/DDBJ databases">
        <authorList>
            <person name="Gilroy R."/>
        </authorList>
    </citation>
    <scope>NUCLEOTIDE SEQUENCE</scope>
    <source>
        <strain evidence="8">CHK173-2119</strain>
    </source>
</reference>
<reference evidence="8" key="1">
    <citation type="journal article" date="2021" name="PeerJ">
        <title>Extensive microbial diversity within the chicken gut microbiome revealed by metagenomics and culture.</title>
        <authorList>
            <person name="Gilroy R."/>
            <person name="Ravi A."/>
            <person name="Getino M."/>
            <person name="Pursley I."/>
            <person name="Horton D.L."/>
            <person name="Alikhan N.F."/>
            <person name="Baker D."/>
            <person name="Gharbi K."/>
            <person name="Hall N."/>
            <person name="Watson M."/>
            <person name="Adriaenssens E.M."/>
            <person name="Foster-Nyarko E."/>
            <person name="Jarju S."/>
            <person name="Secka A."/>
            <person name="Antonio M."/>
            <person name="Oren A."/>
            <person name="Chaudhuri R.R."/>
            <person name="La Ragione R."/>
            <person name="Hildebrand F."/>
            <person name="Pallen M.J."/>
        </authorList>
    </citation>
    <scope>NUCLEOTIDE SEQUENCE</scope>
    <source>
        <strain evidence="8">CHK173-2119</strain>
    </source>
</reference>
<sequence length="111" mass="11888">SIFLMMKYRELGGEMPNPSKRIVEASAIIGAVVISAAVILSGTFAALMPSGVLTLIQVALGVIIGLVILVVILPVILPAAIHLTYDHNKKDKTKNDTKEPKHSSKTTEKQI</sequence>
<evidence type="ECO:0000256" key="6">
    <source>
        <dbReference type="SAM" id="Phobius"/>
    </source>
</evidence>
<evidence type="ECO:0000313" key="8">
    <source>
        <dbReference type="EMBL" id="HJE15428.1"/>
    </source>
</evidence>
<comment type="caution">
    <text evidence="8">The sequence shown here is derived from an EMBL/GenBank/DDBJ whole genome shotgun (WGS) entry which is preliminary data.</text>
</comment>
<accession>A0A921B3A7</accession>
<feature type="domain" description="Membrane transport protein MMPL" evidence="7">
    <location>
        <begin position="2"/>
        <end position="84"/>
    </location>
</feature>
<feature type="transmembrane region" description="Helical" evidence="6">
    <location>
        <begin position="21"/>
        <end position="47"/>
    </location>
</feature>
<evidence type="ECO:0000256" key="3">
    <source>
        <dbReference type="ARBA" id="ARBA00022989"/>
    </source>
</evidence>
<evidence type="ECO:0000256" key="4">
    <source>
        <dbReference type="ARBA" id="ARBA00023136"/>
    </source>
</evidence>
<evidence type="ECO:0000313" key="9">
    <source>
        <dbReference type="Proteomes" id="UP000774947"/>
    </source>
</evidence>
<dbReference type="SUPFAM" id="SSF82866">
    <property type="entry name" value="Multidrug efflux transporter AcrB transmembrane domain"/>
    <property type="match status" value="1"/>
</dbReference>
<dbReference type="EMBL" id="DYXY01000126">
    <property type="protein sequence ID" value="HJE15428.1"/>
    <property type="molecule type" value="Genomic_DNA"/>
</dbReference>
<dbReference type="AlphaFoldDB" id="A0A921B3A7"/>
<evidence type="ECO:0000256" key="1">
    <source>
        <dbReference type="ARBA" id="ARBA00004141"/>
    </source>
</evidence>
<feature type="transmembrane region" description="Helical" evidence="6">
    <location>
        <begin position="59"/>
        <end position="85"/>
    </location>
</feature>
<gene>
    <name evidence="8" type="ORF">K8W17_05060</name>
</gene>
<evidence type="ECO:0000256" key="2">
    <source>
        <dbReference type="ARBA" id="ARBA00022692"/>
    </source>
</evidence>
<proteinExistence type="predicted"/>
<dbReference type="Proteomes" id="UP000774947">
    <property type="component" value="Unassembled WGS sequence"/>
</dbReference>
<evidence type="ECO:0000259" key="7">
    <source>
        <dbReference type="Pfam" id="PF03176"/>
    </source>
</evidence>
<feature type="region of interest" description="Disordered" evidence="5">
    <location>
        <begin position="88"/>
        <end position="111"/>
    </location>
</feature>
<organism evidence="8 9">
    <name type="scientific">Lapidilactobacillus dextrinicus</name>
    <dbReference type="NCBI Taxonomy" id="51664"/>
    <lineage>
        <taxon>Bacteria</taxon>
        <taxon>Bacillati</taxon>
        <taxon>Bacillota</taxon>
        <taxon>Bacilli</taxon>
        <taxon>Lactobacillales</taxon>
        <taxon>Lactobacillaceae</taxon>
        <taxon>Lapidilactobacillus</taxon>
    </lineage>
</organism>
<feature type="non-terminal residue" evidence="8">
    <location>
        <position position="1"/>
    </location>
</feature>